<dbReference type="Gene3D" id="3.40.50.620">
    <property type="entry name" value="HUPs"/>
    <property type="match status" value="1"/>
</dbReference>
<reference evidence="5" key="1">
    <citation type="journal article" date="2019" name="Int. J. Syst. Evol. Microbiol.">
        <title>The Global Catalogue of Microorganisms (GCM) 10K type strain sequencing project: providing services to taxonomists for standard genome sequencing and annotation.</title>
        <authorList>
            <consortium name="The Broad Institute Genomics Platform"/>
            <consortium name="The Broad Institute Genome Sequencing Center for Infectious Disease"/>
            <person name="Wu L."/>
            <person name="Ma J."/>
        </authorList>
    </citation>
    <scope>NUCLEOTIDE SEQUENCE [LARGE SCALE GENOMIC DNA]</scope>
    <source>
        <strain evidence="5">TISTR 1571</strain>
    </source>
</reference>
<feature type="domain" description="UspA" evidence="3">
    <location>
        <begin position="1"/>
        <end position="139"/>
    </location>
</feature>
<dbReference type="RefSeq" id="WP_377327311.1">
    <property type="nucleotide sequence ID" value="NZ_JBHUMZ010000011.1"/>
</dbReference>
<comment type="similarity">
    <text evidence="1 2">Belongs to the universal stress protein A family.</text>
</comment>
<keyword evidence="5" id="KW-1185">Reference proteome</keyword>
<dbReference type="Proteomes" id="UP001597452">
    <property type="component" value="Unassembled WGS sequence"/>
</dbReference>
<evidence type="ECO:0000259" key="3">
    <source>
        <dbReference type="Pfam" id="PF00582"/>
    </source>
</evidence>
<name>A0ABW5Q749_9BACI</name>
<dbReference type="InterPro" id="IPR014729">
    <property type="entry name" value="Rossmann-like_a/b/a_fold"/>
</dbReference>
<evidence type="ECO:0000313" key="4">
    <source>
        <dbReference type="EMBL" id="MFD2637794.1"/>
    </source>
</evidence>
<dbReference type="PANTHER" id="PTHR46268:SF6">
    <property type="entry name" value="UNIVERSAL STRESS PROTEIN UP12"/>
    <property type="match status" value="1"/>
</dbReference>
<evidence type="ECO:0000256" key="1">
    <source>
        <dbReference type="ARBA" id="ARBA00008791"/>
    </source>
</evidence>
<organism evidence="4 5">
    <name type="scientific">Piscibacillus salipiscarius</name>
    <dbReference type="NCBI Taxonomy" id="299480"/>
    <lineage>
        <taxon>Bacteria</taxon>
        <taxon>Bacillati</taxon>
        <taxon>Bacillota</taxon>
        <taxon>Bacilli</taxon>
        <taxon>Bacillales</taxon>
        <taxon>Bacillaceae</taxon>
        <taxon>Piscibacillus</taxon>
    </lineage>
</organism>
<gene>
    <name evidence="4" type="ORF">ACFSW4_02755</name>
</gene>
<dbReference type="CDD" id="cd00293">
    <property type="entry name" value="USP-like"/>
    <property type="match status" value="1"/>
</dbReference>
<dbReference type="InterPro" id="IPR006015">
    <property type="entry name" value="Universal_stress_UspA"/>
</dbReference>
<dbReference type="EMBL" id="JBHUMZ010000011">
    <property type="protein sequence ID" value="MFD2637794.1"/>
    <property type="molecule type" value="Genomic_DNA"/>
</dbReference>
<protein>
    <recommendedName>
        <fullName evidence="2">Universal stress protein</fullName>
    </recommendedName>
</protein>
<evidence type="ECO:0000256" key="2">
    <source>
        <dbReference type="PIRNR" id="PIRNR006276"/>
    </source>
</evidence>
<proteinExistence type="inferred from homology"/>
<dbReference type="InterPro" id="IPR006016">
    <property type="entry name" value="UspA"/>
</dbReference>
<dbReference type="PRINTS" id="PR01438">
    <property type="entry name" value="UNVRSLSTRESS"/>
</dbReference>
<evidence type="ECO:0000313" key="5">
    <source>
        <dbReference type="Proteomes" id="UP001597452"/>
    </source>
</evidence>
<comment type="subcellular location">
    <subcellularLocation>
        <location evidence="2">Cytoplasm</location>
    </subcellularLocation>
</comment>
<dbReference type="Pfam" id="PF00582">
    <property type="entry name" value="Usp"/>
    <property type="match status" value="1"/>
</dbReference>
<dbReference type="PANTHER" id="PTHR46268">
    <property type="entry name" value="STRESS RESPONSE PROTEIN NHAX"/>
    <property type="match status" value="1"/>
</dbReference>
<comment type="caution">
    <text evidence="4">The sequence shown here is derived from an EMBL/GenBank/DDBJ whole genome shotgun (WGS) entry which is preliminary data.</text>
</comment>
<accession>A0ABW5Q749</accession>
<dbReference type="PIRSF" id="PIRSF006276">
    <property type="entry name" value="UspA"/>
    <property type="match status" value="1"/>
</dbReference>
<dbReference type="SUPFAM" id="SSF52402">
    <property type="entry name" value="Adenine nucleotide alpha hydrolases-like"/>
    <property type="match status" value="1"/>
</dbReference>
<keyword evidence="2" id="KW-0963">Cytoplasm</keyword>
<sequence length="139" mass="15427">MYKQILLAADGSEHSIRTAKHAVELASLQEKAQITVIYVIDSDTSKHDVLEVGDQQTVEAKRQSRLKPIEDILEQAHVDYEVEITKGEPGPTIVKFANEHNFDLVIIGSRGLNVLQEMVLGSVSHKVAKRAKCPVMIVK</sequence>